<sequence>MMDVAATCTKNEDESPVVLTAVHELTEKEESLPDVSEDLQTKSSSEDPQYRDISEAENPQRESMAMETSSPAQIETFDTLESLKQAFSKRFGLAVAGSTPELEIDSEGKLETTDNRRESLDFSCETEDSWDYSSASEHRSLLNTVKTGHFLKTLQSTGRVEMDLSLQRHLQHTATILTLAELKNLHPTHSPTKGPSSGTMQSLGNKRAKEIWKNSYIPTRKDKRTTKDSKKAPRPNCRLKQKSKKSSTPLMEKSKIEAIGMTKAAAIEMTKAAGRNPPAEQISSRQGIQYRPYAKSHR</sequence>
<protein>
    <submittedName>
        <fullName evidence="2">Uncharacterized protein</fullName>
    </submittedName>
</protein>
<feature type="region of interest" description="Disordered" evidence="1">
    <location>
        <begin position="272"/>
        <end position="298"/>
    </location>
</feature>
<feature type="region of interest" description="Disordered" evidence="1">
    <location>
        <begin position="185"/>
        <end position="254"/>
    </location>
</feature>
<keyword evidence="3" id="KW-1185">Reference proteome</keyword>
<dbReference type="EMBL" id="VOFY01000023">
    <property type="protein sequence ID" value="KAA8579903.1"/>
    <property type="molecule type" value="Genomic_DNA"/>
</dbReference>
<evidence type="ECO:0000256" key="1">
    <source>
        <dbReference type="SAM" id="MobiDB-lite"/>
    </source>
</evidence>
<dbReference type="AlphaFoldDB" id="A0A5J5CFV7"/>
<comment type="caution">
    <text evidence="2">The sequence shown here is derived from an EMBL/GenBank/DDBJ whole genome shotgun (WGS) entry which is preliminary data.</text>
</comment>
<reference evidence="2 3" key="1">
    <citation type="submission" date="2019-08" db="EMBL/GenBank/DDBJ databases">
        <title>A chromosome-level genome assembly, high-density linkage maps, and genome scans reveal the genomic architecture of hybrid incompatibilities underlying speciation via character displacement in darters (Percidae: Etheostominae).</title>
        <authorList>
            <person name="Moran R.L."/>
            <person name="Catchen J.M."/>
            <person name="Fuller R.C."/>
        </authorList>
    </citation>
    <scope>NUCLEOTIDE SEQUENCE [LARGE SCALE GENOMIC DNA]</scope>
    <source>
        <strain evidence="2">EspeVRDwgs_2016</strain>
        <tissue evidence="2">Muscle</tissue>
    </source>
</reference>
<dbReference type="Proteomes" id="UP000327493">
    <property type="component" value="Chromosome 23"/>
</dbReference>
<organism evidence="2 3">
    <name type="scientific">Etheostoma spectabile</name>
    <name type="common">orangethroat darter</name>
    <dbReference type="NCBI Taxonomy" id="54343"/>
    <lineage>
        <taxon>Eukaryota</taxon>
        <taxon>Metazoa</taxon>
        <taxon>Chordata</taxon>
        <taxon>Craniata</taxon>
        <taxon>Vertebrata</taxon>
        <taxon>Euteleostomi</taxon>
        <taxon>Actinopterygii</taxon>
        <taxon>Neopterygii</taxon>
        <taxon>Teleostei</taxon>
        <taxon>Neoteleostei</taxon>
        <taxon>Acanthomorphata</taxon>
        <taxon>Eupercaria</taxon>
        <taxon>Perciformes</taxon>
        <taxon>Percoidei</taxon>
        <taxon>Percidae</taxon>
        <taxon>Etheostomatinae</taxon>
        <taxon>Etheostoma</taxon>
    </lineage>
</organism>
<evidence type="ECO:0000313" key="2">
    <source>
        <dbReference type="EMBL" id="KAA8579903.1"/>
    </source>
</evidence>
<proteinExistence type="predicted"/>
<name>A0A5J5CFV7_9PERO</name>
<evidence type="ECO:0000313" key="3">
    <source>
        <dbReference type="Proteomes" id="UP000327493"/>
    </source>
</evidence>
<feature type="region of interest" description="Disordered" evidence="1">
    <location>
        <begin position="100"/>
        <end position="120"/>
    </location>
</feature>
<feature type="compositionally biased region" description="Polar residues" evidence="1">
    <location>
        <begin position="187"/>
        <end position="204"/>
    </location>
</feature>
<accession>A0A5J5CFV7</accession>
<feature type="compositionally biased region" description="Basic and acidic residues" evidence="1">
    <location>
        <begin position="106"/>
        <end position="120"/>
    </location>
</feature>
<gene>
    <name evidence="2" type="ORF">FQN60_005438</name>
</gene>
<feature type="region of interest" description="Disordered" evidence="1">
    <location>
        <begin position="26"/>
        <end position="67"/>
    </location>
</feature>
<feature type="compositionally biased region" description="Basic and acidic residues" evidence="1">
    <location>
        <begin position="44"/>
        <end position="60"/>
    </location>
</feature>